<name>W9X9W2_9EURO</name>
<comment type="subcellular location">
    <subcellularLocation>
        <location evidence="1">Nucleus</location>
    </subcellularLocation>
</comment>
<dbReference type="GO" id="GO:0000462">
    <property type="term" value="P:maturation of SSU-rRNA from tricistronic rRNA transcript (SSU-rRNA, 5.8S rRNA, LSU-rRNA)"/>
    <property type="evidence" value="ECO:0007669"/>
    <property type="project" value="TreeGrafter"/>
</dbReference>
<feature type="compositionally biased region" description="Acidic residues" evidence="4">
    <location>
        <begin position="454"/>
        <end position="497"/>
    </location>
</feature>
<dbReference type="InterPro" id="IPR007148">
    <property type="entry name" value="SSU_processome_Utp12"/>
</dbReference>
<dbReference type="EMBL" id="AMGY01000011">
    <property type="protein sequence ID" value="EXJ77003.1"/>
    <property type="molecule type" value="Genomic_DNA"/>
</dbReference>
<comment type="caution">
    <text evidence="6">The sequence shown here is derived from an EMBL/GenBank/DDBJ whole genome shotgun (WGS) entry which is preliminary data.</text>
</comment>
<feature type="domain" description="Small-subunit processome Utp12" evidence="5">
    <location>
        <begin position="574"/>
        <end position="677"/>
    </location>
</feature>
<accession>W9X9W2</accession>
<feature type="region of interest" description="Disordered" evidence="4">
    <location>
        <begin position="742"/>
        <end position="891"/>
    </location>
</feature>
<feature type="region of interest" description="Disordered" evidence="4">
    <location>
        <begin position="1"/>
        <end position="32"/>
    </location>
</feature>
<sequence length="891" mass="95676">MGRKSSSTAVTKPSSASASAPAGSSGNSSTQKSSVLRSAFTPSSFQLHLFASVIQSFNSHQLRIHDTDTGRLRCQHETTSGSRITCLEWGYYGVAFREQHQSSPTKKRKRDQNNVTGAVIAYGTNTSEVCMFSPAEGKVVGILSGVHERGVKDFKFSPSDYMEAWSIGGDGRLVQWDLSTNQPKRTINLPDPAISVLASPSQNLPQILCASATPFAIEVKSSDDFRIDQYDSFKNTVHSLVRSTSGDATLSEHFIAADSDRYLNVYDIPHKRLVRTLVAGAGVMEVDLSSPSQETSEVLNQQILCAVLKDGSVELFPRPFGQPPQVNGDLKSSRKNLTQKASASVQLVNPGSNGKHVPVVAASLRGPDLVIASADGGVDLAFQKIRWQDEGNGELLFDGVKEVVKVKSASTLSSATLNGVKSIGKSHVDESKAVVVNGAAGGPVSNTIEISSSDSEEAADDDQEEHSDEDGAQDGSEEREDEVADESSNEESDEEVGEAPGAGADTKAAEDEEMSDGEEPTFGELLSSKHPNEISIASALPDAAASTLTIKNGQPVVPSGMSLGTVLTQALKTNDQSLLEACLHTLDINIVKNTIQRLDSSLAGILLSKLAERLASRPGRYGHLITWVQWTCIAHGGAIAAQPDVTTKIRTLYQVLTQRSKTLDNLLLLKGKLDMLDAQLSYRKQLAAQKSGRRDDQDEPGIVYIEGADNWDSEDDLDEAIERPVKRAKAKGKAVKKSLEDLIADGNGDADSQEDIEMLEDDAEESDEDDDESEEDEDEDEDGPAVNGQRGILVDDKAEVSSAEDSDPDDNGDGVQEDLSSDDVSSSGSDDESGDEDDEEEEDSEMDSFINDGSIEFDNEEDGVHIPGDSEPEDEPVPDVNRLSKKSKKKA</sequence>
<organism evidence="6 7">
    <name type="scientific">Capronia epimyces CBS 606.96</name>
    <dbReference type="NCBI Taxonomy" id="1182542"/>
    <lineage>
        <taxon>Eukaryota</taxon>
        <taxon>Fungi</taxon>
        <taxon>Dikarya</taxon>
        <taxon>Ascomycota</taxon>
        <taxon>Pezizomycotina</taxon>
        <taxon>Eurotiomycetes</taxon>
        <taxon>Chaetothyriomycetidae</taxon>
        <taxon>Chaetothyriales</taxon>
        <taxon>Herpotrichiellaceae</taxon>
        <taxon>Capronia</taxon>
    </lineage>
</organism>
<feature type="compositionally biased region" description="Acidic residues" evidence="4">
    <location>
        <begin position="802"/>
        <end position="821"/>
    </location>
</feature>
<dbReference type="RefSeq" id="XP_007738441.1">
    <property type="nucleotide sequence ID" value="XM_007740251.1"/>
</dbReference>
<dbReference type="GeneID" id="19174241"/>
<dbReference type="PANTHER" id="PTHR44267:SF1">
    <property type="entry name" value="WD REPEAT-CONTAINING PROTEIN 43"/>
    <property type="match status" value="1"/>
</dbReference>
<evidence type="ECO:0000256" key="4">
    <source>
        <dbReference type="SAM" id="MobiDB-lite"/>
    </source>
</evidence>
<protein>
    <recommendedName>
        <fullName evidence="5">Small-subunit processome Utp12 domain-containing protein</fullName>
    </recommendedName>
</protein>
<evidence type="ECO:0000313" key="6">
    <source>
        <dbReference type="EMBL" id="EXJ77003.1"/>
    </source>
</evidence>
<dbReference type="Pfam" id="PF04003">
    <property type="entry name" value="Utp12"/>
    <property type="match status" value="1"/>
</dbReference>
<evidence type="ECO:0000313" key="7">
    <source>
        <dbReference type="Proteomes" id="UP000019478"/>
    </source>
</evidence>
<feature type="region of interest" description="Disordered" evidence="4">
    <location>
        <begin position="687"/>
        <end position="709"/>
    </location>
</feature>
<reference evidence="6 7" key="1">
    <citation type="submission" date="2013-03" db="EMBL/GenBank/DDBJ databases">
        <title>The Genome Sequence of Capronia epimyces CBS 606.96.</title>
        <authorList>
            <consortium name="The Broad Institute Genomics Platform"/>
            <person name="Cuomo C."/>
            <person name="de Hoog S."/>
            <person name="Gorbushina A."/>
            <person name="Walker B."/>
            <person name="Young S.K."/>
            <person name="Zeng Q."/>
            <person name="Gargeya S."/>
            <person name="Fitzgerald M."/>
            <person name="Haas B."/>
            <person name="Abouelleil A."/>
            <person name="Allen A.W."/>
            <person name="Alvarado L."/>
            <person name="Arachchi H.M."/>
            <person name="Berlin A.M."/>
            <person name="Chapman S.B."/>
            <person name="Gainer-Dewar J."/>
            <person name="Goldberg J."/>
            <person name="Griggs A."/>
            <person name="Gujja S."/>
            <person name="Hansen M."/>
            <person name="Howarth C."/>
            <person name="Imamovic A."/>
            <person name="Ireland A."/>
            <person name="Larimer J."/>
            <person name="McCowan C."/>
            <person name="Murphy C."/>
            <person name="Pearson M."/>
            <person name="Poon T.W."/>
            <person name="Priest M."/>
            <person name="Roberts A."/>
            <person name="Saif S."/>
            <person name="Shea T."/>
            <person name="Sisk P."/>
            <person name="Sykes S."/>
            <person name="Wortman J."/>
            <person name="Nusbaum C."/>
            <person name="Birren B."/>
        </authorList>
    </citation>
    <scope>NUCLEOTIDE SEQUENCE [LARGE SCALE GENOMIC DNA]</scope>
    <source>
        <strain evidence="6 7">CBS 606.96</strain>
    </source>
</reference>
<proteinExistence type="inferred from homology"/>
<dbReference type="PANTHER" id="PTHR44267">
    <property type="entry name" value="WD REPEAT-CONTAINING PROTEIN 43"/>
    <property type="match status" value="1"/>
</dbReference>
<evidence type="ECO:0000259" key="5">
    <source>
        <dbReference type="Pfam" id="PF04003"/>
    </source>
</evidence>
<dbReference type="OrthoDB" id="30195at2759"/>
<dbReference type="Proteomes" id="UP000019478">
    <property type="component" value="Unassembled WGS sequence"/>
</dbReference>
<dbReference type="GO" id="GO:0032040">
    <property type="term" value="C:small-subunit processome"/>
    <property type="evidence" value="ECO:0007669"/>
    <property type="project" value="UniProtKB-ARBA"/>
</dbReference>
<dbReference type="Gene3D" id="2.130.10.10">
    <property type="entry name" value="YVTN repeat-like/Quinoprotein amine dehydrogenase"/>
    <property type="match status" value="1"/>
</dbReference>
<gene>
    <name evidence="6" type="ORF">A1O3_10160</name>
</gene>
<feature type="region of interest" description="Disordered" evidence="4">
    <location>
        <begin position="439"/>
        <end position="526"/>
    </location>
</feature>
<feature type="compositionally biased region" description="Acidic residues" evidence="4">
    <location>
        <begin position="510"/>
        <end position="521"/>
    </location>
</feature>
<evidence type="ECO:0000256" key="2">
    <source>
        <dbReference type="ARBA" id="ARBA00023242"/>
    </source>
</evidence>
<keyword evidence="2" id="KW-0539">Nucleus</keyword>
<feature type="compositionally biased region" description="Acidic residues" evidence="4">
    <location>
        <begin position="751"/>
        <end position="783"/>
    </location>
</feature>
<keyword evidence="7" id="KW-1185">Reference proteome</keyword>
<comment type="similarity">
    <text evidence="3">Belongs to the UTP5 family.</text>
</comment>
<evidence type="ECO:0000256" key="1">
    <source>
        <dbReference type="ARBA" id="ARBA00004123"/>
    </source>
</evidence>
<dbReference type="InterPro" id="IPR052414">
    <property type="entry name" value="U3_snoRNA-assoc_WDR"/>
</dbReference>
<dbReference type="SUPFAM" id="SSF50978">
    <property type="entry name" value="WD40 repeat-like"/>
    <property type="match status" value="1"/>
</dbReference>
<evidence type="ECO:0000256" key="3">
    <source>
        <dbReference type="ARBA" id="ARBA00038335"/>
    </source>
</evidence>
<dbReference type="InterPro" id="IPR036322">
    <property type="entry name" value="WD40_repeat_dom_sf"/>
</dbReference>
<dbReference type="InterPro" id="IPR015943">
    <property type="entry name" value="WD40/YVTN_repeat-like_dom_sf"/>
</dbReference>
<dbReference type="AlphaFoldDB" id="W9X9W2"/>
<dbReference type="HOGENOM" id="CLU_009553_0_0_1"/>
<feature type="compositionally biased region" description="Acidic residues" evidence="4">
    <location>
        <begin position="829"/>
        <end position="846"/>
    </location>
</feature>
<dbReference type="STRING" id="1182542.W9X9W2"/>
<dbReference type="eggNOG" id="KOG4547">
    <property type="taxonomic scope" value="Eukaryota"/>
</dbReference>